<dbReference type="Pfam" id="PF14903">
    <property type="entry name" value="WG_beta_rep"/>
    <property type="match status" value="1"/>
</dbReference>
<evidence type="ECO:0008006" key="3">
    <source>
        <dbReference type="Google" id="ProtNLM"/>
    </source>
</evidence>
<accession>A0ABU1K9L5</accession>
<evidence type="ECO:0000313" key="2">
    <source>
        <dbReference type="Proteomes" id="UP001257659"/>
    </source>
</evidence>
<organism evidence="1 2">
    <name type="scientific">Mesonia maritima</name>
    <dbReference type="NCBI Taxonomy" id="1793873"/>
    <lineage>
        <taxon>Bacteria</taxon>
        <taxon>Pseudomonadati</taxon>
        <taxon>Bacteroidota</taxon>
        <taxon>Flavobacteriia</taxon>
        <taxon>Flavobacteriales</taxon>
        <taxon>Flavobacteriaceae</taxon>
        <taxon>Mesonia</taxon>
    </lineage>
</organism>
<dbReference type="InterPro" id="IPR032774">
    <property type="entry name" value="WG_beta_rep"/>
</dbReference>
<sequence>MKRIILTLFLLSISVCFSQEKYKYKIGREWNGNREVYSIINQRGDTIRKLDSIKYFNTLHNKFNHFVIFQIKGKPGWSAIDINENYLFQVYNRLSGEPFPDYVKENRIRIIGKNNRIGFADALGNIVIKPQFEKVTEFDNGFAIFQSECVKIQNNVAQGEHPGVRYKCEKIGYIDKSGKIIELGEFNFKELRERINWNGN</sequence>
<evidence type="ECO:0000313" key="1">
    <source>
        <dbReference type="EMBL" id="MDR6302298.1"/>
    </source>
</evidence>
<proteinExistence type="predicted"/>
<comment type="caution">
    <text evidence="1">The sequence shown here is derived from an EMBL/GenBank/DDBJ whole genome shotgun (WGS) entry which is preliminary data.</text>
</comment>
<dbReference type="Proteomes" id="UP001257659">
    <property type="component" value="Unassembled WGS sequence"/>
</dbReference>
<keyword evidence="2" id="KW-1185">Reference proteome</keyword>
<gene>
    <name evidence="1" type="ORF">GGR31_002978</name>
</gene>
<protein>
    <recommendedName>
        <fullName evidence="3">WG repeat-containing protein</fullName>
    </recommendedName>
</protein>
<name>A0ABU1K9L5_9FLAO</name>
<reference evidence="1 2" key="1">
    <citation type="submission" date="2023-07" db="EMBL/GenBank/DDBJ databases">
        <title>Genomic Encyclopedia of Type Strains, Phase IV (KMG-IV): sequencing the most valuable type-strain genomes for metagenomic binning, comparative biology and taxonomic classification.</title>
        <authorList>
            <person name="Goeker M."/>
        </authorList>
    </citation>
    <scope>NUCLEOTIDE SEQUENCE [LARGE SCALE GENOMIC DNA]</scope>
    <source>
        <strain evidence="1 2">DSM 102814</strain>
    </source>
</reference>
<dbReference type="EMBL" id="JAVDQA010000014">
    <property type="protein sequence ID" value="MDR6302298.1"/>
    <property type="molecule type" value="Genomic_DNA"/>
</dbReference>
<dbReference type="RefSeq" id="WP_309730801.1">
    <property type="nucleotide sequence ID" value="NZ_JAVDQA010000014.1"/>
</dbReference>